<protein>
    <submittedName>
        <fullName evidence="3">Pilus assembly protein</fullName>
    </submittedName>
</protein>
<keyword evidence="1" id="KW-0472">Membrane</keyword>
<evidence type="ECO:0000313" key="3">
    <source>
        <dbReference type="EMBL" id="MBN9668857.1"/>
    </source>
</evidence>
<organism evidence="3 4">
    <name type="scientific">Roseibium aggregatum</name>
    <dbReference type="NCBI Taxonomy" id="187304"/>
    <lineage>
        <taxon>Bacteria</taxon>
        <taxon>Pseudomonadati</taxon>
        <taxon>Pseudomonadota</taxon>
        <taxon>Alphaproteobacteria</taxon>
        <taxon>Hyphomicrobiales</taxon>
        <taxon>Stappiaceae</taxon>
        <taxon>Roseibium</taxon>
    </lineage>
</organism>
<keyword evidence="1" id="KW-1133">Transmembrane helix</keyword>
<dbReference type="Pfam" id="PF07811">
    <property type="entry name" value="TadE"/>
    <property type="match status" value="1"/>
</dbReference>
<dbReference type="InterPro" id="IPR012495">
    <property type="entry name" value="TadE-like_dom"/>
</dbReference>
<comment type="caution">
    <text evidence="3">The sequence shown here is derived from an EMBL/GenBank/DDBJ whole genome shotgun (WGS) entry which is preliminary data.</text>
</comment>
<gene>
    <name evidence="3" type="ORF">JF539_00820</name>
</gene>
<feature type="domain" description="TadE-like" evidence="2">
    <location>
        <begin position="25"/>
        <end position="67"/>
    </location>
</feature>
<name>A0A939EA41_9HYPH</name>
<keyword evidence="1" id="KW-0812">Transmembrane</keyword>
<feature type="transmembrane region" description="Helical" evidence="1">
    <location>
        <begin position="28"/>
        <end position="50"/>
    </location>
</feature>
<dbReference type="EMBL" id="JAEKJZ010000001">
    <property type="protein sequence ID" value="MBN9668857.1"/>
    <property type="molecule type" value="Genomic_DNA"/>
</dbReference>
<sequence>MHLRRLHMWPFGKKKARSLLKDERGVTAIEFAFVALPFFILCIGIIEVGLAHLVNRMLDNAVITAARTIKTGQAAEGSTSKAEFEQLICDSMPAFMCNLDRITLEVTTYETFEAAGNFNSLYDTDGKLRDEEDITYEIGEASSIVVVNVIYSWPMMTSLLSLDPADDGSYRNLSSTLVFRNEPWD</sequence>
<dbReference type="AlphaFoldDB" id="A0A939EA41"/>
<evidence type="ECO:0000313" key="4">
    <source>
        <dbReference type="Proteomes" id="UP000664096"/>
    </source>
</evidence>
<reference evidence="3" key="1">
    <citation type="submission" date="2020-12" db="EMBL/GenBank/DDBJ databases">
        <title>Oil enriched cultivation method for isolating marine PHA-producing bacteria.</title>
        <authorList>
            <person name="Zheng W."/>
            <person name="Yu S."/>
            <person name="Huang Y."/>
        </authorList>
    </citation>
    <scope>NUCLEOTIDE SEQUENCE</scope>
    <source>
        <strain evidence="3">SY-2-12</strain>
    </source>
</reference>
<accession>A0A939EA41</accession>
<dbReference type="Proteomes" id="UP000664096">
    <property type="component" value="Unassembled WGS sequence"/>
</dbReference>
<proteinExistence type="predicted"/>
<evidence type="ECO:0000259" key="2">
    <source>
        <dbReference type="Pfam" id="PF07811"/>
    </source>
</evidence>
<evidence type="ECO:0000256" key="1">
    <source>
        <dbReference type="SAM" id="Phobius"/>
    </source>
</evidence>